<dbReference type="PANTHER" id="PTHR12747:SF0">
    <property type="entry name" value="ELONGATOR COMPLEX PROTEIN 1"/>
    <property type="match status" value="1"/>
</dbReference>
<evidence type="ECO:0000256" key="5">
    <source>
        <dbReference type="ARBA" id="ARBA00022694"/>
    </source>
</evidence>
<dbReference type="SUPFAM" id="SSF101908">
    <property type="entry name" value="Putative isomerase YbhE"/>
    <property type="match status" value="1"/>
</dbReference>
<dbReference type="GO" id="GO:0005829">
    <property type="term" value="C:cytosol"/>
    <property type="evidence" value="ECO:0007669"/>
    <property type="project" value="TreeGrafter"/>
</dbReference>
<dbReference type="InterPro" id="IPR056164">
    <property type="entry name" value="Beta-prop_ELP1_1st"/>
</dbReference>
<evidence type="ECO:0000256" key="1">
    <source>
        <dbReference type="ARBA" id="ARBA00004496"/>
    </source>
</evidence>
<comment type="pathway">
    <text evidence="2">tRNA modification; 5-methoxycarbonylmethyl-2-thiouridine-tRNA biosynthesis.</text>
</comment>
<protein>
    <recommendedName>
        <fullName evidence="6">Elongator complex protein 1</fullName>
    </recommendedName>
</protein>
<dbReference type="InterPro" id="IPR015943">
    <property type="entry name" value="WD40/YVTN_repeat-like_dom_sf"/>
</dbReference>
<evidence type="ECO:0000256" key="2">
    <source>
        <dbReference type="ARBA" id="ARBA00005043"/>
    </source>
</evidence>
<feature type="domain" description="ELP1 alpha-solenoid" evidence="10">
    <location>
        <begin position="728"/>
        <end position="926"/>
    </location>
</feature>
<dbReference type="PANTHER" id="PTHR12747">
    <property type="entry name" value="ELONGATOR COMPLEX PROTEIN 1"/>
    <property type="match status" value="1"/>
</dbReference>
<dbReference type="GO" id="GO:0002926">
    <property type="term" value="P:tRNA wobble base 5-methoxycarbonylmethyl-2-thiouridinylation"/>
    <property type="evidence" value="ECO:0007669"/>
    <property type="project" value="TreeGrafter"/>
</dbReference>
<dbReference type="PIRSF" id="PIRSF017233">
    <property type="entry name" value="IKAP"/>
    <property type="match status" value="1"/>
</dbReference>
<dbReference type="SUPFAM" id="SSF69322">
    <property type="entry name" value="Tricorn protease domain 2"/>
    <property type="match status" value="1"/>
</dbReference>
<reference evidence="11 12" key="1">
    <citation type="journal article" date="2018" name="New Phytol.">
        <title>Phylogenomics of Endogonaceae and evolution of mycorrhizas within Mucoromycota.</title>
        <authorList>
            <person name="Chang Y."/>
            <person name="Desiro A."/>
            <person name="Na H."/>
            <person name="Sandor L."/>
            <person name="Lipzen A."/>
            <person name="Clum A."/>
            <person name="Barry K."/>
            <person name="Grigoriev I.V."/>
            <person name="Martin F.M."/>
            <person name="Stajich J.E."/>
            <person name="Smith M.E."/>
            <person name="Bonito G."/>
            <person name="Spatafora J.W."/>
        </authorList>
    </citation>
    <scope>NUCLEOTIDE SEQUENCE [LARGE SCALE GENOMIC DNA]</scope>
    <source>
        <strain evidence="11 12">AD002</strain>
    </source>
</reference>
<evidence type="ECO:0000256" key="4">
    <source>
        <dbReference type="ARBA" id="ARBA00022490"/>
    </source>
</evidence>
<dbReference type="InterPro" id="IPR056165">
    <property type="entry name" value="Beta-prop_ELP1_2nd"/>
</dbReference>
<keyword evidence="5" id="KW-0819">tRNA processing</keyword>
<organism evidence="11 12">
    <name type="scientific">Jimgerdemannia flammicorona</name>
    <dbReference type="NCBI Taxonomy" id="994334"/>
    <lineage>
        <taxon>Eukaryota</taxon>
        <taxon>Fungi</taxon>
        <taxon>Fungi incertae sedis</taxon>
        <taxon>Mucoromycota</taxon>
        <taxon>Mucoromycotina</taxon>
        <taxon>Endogonomycetes</taxon>
        <taxon>Endogonales</taxon>
        <taxon>Endogonaceae</taxon>
        <taxon>Jimgerdemannia</taxon>
    </lineage>
</organism>
<evidence type="ECO:0000259" key="10">
    <source>
        <dbReference type="Pfam" id="PF23925"/>
    </source>
</evidence>
<dbReference type="Pfam" id="PF04762">
    <property type="entry name" value="Beta-prop_ELP1_1st"/>
    <property type="match status" value="1"/>
</dbReference>
<keyword evidence="4" id="KW-0963">Cytoplasm</keyword>
<dbReference type="AlphaFoldDB" id="A0A433Q8C7"/>
<dbReference type="Pfam" id="PF23878">
    <property type="entry name" value="TPR_ELP1"/>
    <property type="match status" value="1"/>
</dbReference>
<dbReference type="Pfam" id="PF23797">
    <property type="entry name" value="Beta-prop_ELP1_2nd"/>
    <property type="match status" value="1"/>
</dbReference>
<dbReference type="Proteomes" id="UP000274822">
    <property type="component" value="Unassembled WGS sequence"/>
</dbReference>
<keyword evidence="12" id="KW-1185">Reference proteome</keyword>
<dbReference type="Pfam" id="PF23925">
    <property type="entry name" value="A-sol_ELP1"/>
    <property type="match status" value="1"/>
</dbReference>
<evidence type="ECO:0000259" key="8">
    <source>
        <dbReference type="Pfam" id="PF23797"/>
    </source>
</evidence>
<dbReference type="GO" id="GO:0033588">
    <property type="term" value="C:elongator holoenzyme complex"/>
    <property type="evidence" value="ECO:0007669"/>
    <property type="project" value="InterPro"/>
</dbReference>
<evidence type="ECO:0000313" key="11">
    <source>
        <dbReference type="EMBL" id="RUS26026.1"/>
    </source>
</evidence>
<evidence type="ECO:0000256" key="3">
    <source>
        <dbReference type="ARBA" id="ARBA00006086"/>
    </source>
</evidence>
<dbReference type="GO" id="GO:0000049">
    <property type="term" value="F:tRNA binding"/>
    <property type="evidence" value="ECO:0007669"/>
    <property type="project" value="TreeGrafter"/>
</dbReference>
<dbReference type="InterPro" id="IPR056166">
    <property type="entry name" value="TPR_ELP1"/>
</dbReference>
<evidence type="ECO:0000259" key="9">
    <source>
        <dbReference type="Pfam" id="PF23878"/>
    </source>
</evidence>
<proteinExistence type="inferred from homology"/>
<dbReference type="Gene3D" id="2.130.10.10">
    <property type="entry name" value="YVTN repeat-like/Quinoprotein amine dehydrogenase"/>
    <property type="match status" value="1"/>
</dbReference>
<dbReference type="InterPro" id="IPR056167">
    <property type="entry name" value="A-sol_ELP1"/>
</dbReference>
<evidence type="ECO:0000313" key="12">
    <source>
        <dbReference type="Proteomes" id="UP000274822"/>
    </source>
</evidence>
<feature type="domain" description="ELP1 N-terminal second beta-propeller" evidence="8">
    <location>
        <begin position="392"/>
        <end position="696"/>
    </location>
</feature>
<dbReference type="InterPro" id="IPR006849">
    <property type="entry name" value="Elp1"/>
</dbReference>
<feature type="domain" description="ELP1 TPR" evidence="9">
    <location>
        <begin position="933"/>
        <end position="1092"/>
    </location>
</feature>
<comment type="caution">
    <text evidence="11">The sequence shown here is derived from an EMBL/GenBank/DDBJ whole genome shotgun (WGS) entry which is preliminary data.</text>
</comment>
<accession>A0A433Q8C7</accession>
<name>A0A433Q8C7_9FUNG</name>
<comment type="subcellular location">
    <subcellularLocation>
        <location evidence="1">Cytoplasm</location>
    </subcellularLocation>
</comment>
<feature type="non-terminal residue" evidence="11">
    <location>
        <position position="1113"/>
    </location>
</feature>
<gene>
    <name evidence="11" type="ORF">BC938DRAFT_471315</name>
</gene>
<sequence length="1113" mass="125049">MRSLRLLTHSAATFADHSERRVHIACDPETAHAYLAYVDNHSVKLVTTNHNSQHTTELASFPLTNVIGLKYLLDFEAVCLALANGDIVLVKKDAPDYAEPFEVVGSVDVGIRAMSWSPDEEIVVMVTGSETILEMTKEFNVIIEFPINVENTGEDASVNVGWGRKETQFHGSEGKQAAQEKVDVQNMNFSEDDDYLPRVTWRGDGSLFACSAVDRTKGRRVIRIYNREGILQNTSEPVDKLEHALDWRPSGNLIAASQRLAHRHDIIFFEKNGLRHGEFVLREHGIHKVVEISWNADSTVLAVWIARQDDTTGAFRDIIQLWTMNNYHWYLKQEIGTITHEMGDLAGFQWDPEKPLRLHTATRNGRYQIHDYCWHTFISSVVSQENAAYVAVVDGSSVLLTPFRYQNVPPPMSSTSISIPSGSAVEVCFAPTHGGNDFAVLSSDCRVSFFDASDVAIKPFVPPKCIGTVELPHRSSNSAPRHIAWINPTTLLYVCQRSAAPEDAISRLTLQVDGANIVGVVHVVSKPFFERIVTLYANATHGDVLVETVEGQILEVDISGCEIGATPTLRLPEVCPWIETTRVGSNQDSRETVIIGLSERDKLYASTRLLASDCTSFFVHHDYLIFTTSGHTARFLSLNVSLLGNLVSPFLSAISNRPRMPPHDSYESLSDWKLIDTTTLPYDESVRRVERGSRIILAIHNATNLILQVTVTPRPQMPRGNLETLSPRALVLSSIRDAIDRSDYRAAFLACRKHRVDLNILFDYSPSLFLEKIGTFVAHLQEVDFLNLFLSSLRNEDVTITMYPSGTQTKSLLQKADSLQSKVNTVCDAIRAVLVSLDTKHYIQSILSTYVRKTPPDYESALSLLASLRSDDLSHAEEALKYTIFLCDVDRLYDIALGMYDFSLVLMVAQQTQKDPREYLPFLQELQNLEVLYQRFKIDDHLQRHEKALLNLCLAGDQYFAEVVKYMQKHSLYQAALRAYRDKPVILAHYGEYLMERSAYGEAGIVFVMADSRKRALDAYQLAGAWREVFMLSRQLMFTEEDVVALAKELVGILQEKRLYTEAATVAADYGKDVEGAVDSLIKGYLWTEAARLSYLHGRDDLIQTNVIPGLID</sequence>
<evidence type="ECO:0000259" key="7">
    <source>
        <dbReference type="Pfam" id="PF04762"/>
    </source>
</evidence>
<evidence type="ECO:0000256" key="6">
    <source>
        <dbReference type="ARBA" id="ARBA00029535"/>
    </source>
</evidence>
<comment type="similarity">
    <text evidence="3">Belongs to the ELP1/IKA1 family.</text>
</comment>
<feature type="domain" description="ELP1 first N-terminal beta-propeller" evidence="7">
    <location>
        <begin position="1"/>
        <end position="353"/>
    </location>
</feature>
<dbReference type="EMBL" id="RBNJ01011374">
    <property type="protein sequence ID" value="RUS26026.1"/>
    <property type="molecule type" value="Genomic_DNA"/>
</dbReference>
<dbReference type="UniPathway" id="UPA00988"/>